<sequence length="328" mass="34525">MNPKPVCPQNPGNPGNTELFARAARPVRSDCAARPVRSDCAARLARSARRPNVPAPLIFMLEGTIQYVGAGLAVGLFALFAPLTVAWLRSVIAGVILVAWRRPWGKRALTRQGYAWSCAFGVALVAMNTTFYEAIARLPLGTTVSIEFLGPVIFAAIGLSGIIGKLAVLIAFSGVVLIGGIALDLTQTTQLCGLIWALVAGGMWVAYMALGRKVALLGRGMDSLAVAVLLGSFLQLPFAIPEMPLMIGHPEALVLAVAMSTCSSVIPYVLEQVVMRGVRAPLFALLSALLPVTSLAVGLVMLRQVPSLAELGGLALVSVALALTYRRS</sequence>
<feature type="transmembrane region" description="Helical" evidence="1">
    <location>
        <begin position="53"/>
        <end position="78"/>
    </location>
</feature>
<feature type="transmembrane region" description="Helical" evidence="1">
    <location>
        <begin position="166"/>
        <end position="187"/>
    </location>
</feature>
<feature type="transmembrane region" description="Helical" evidence="1">
    <location>
        <begin position="282"/>
        <end position="302"/>
    </location>
</feature>
<keyword evidence="1" id="KW-1133">Transmembrane helix</keyword>
<keyword evidence="1" id="KW-0472">Membrane</keyword>
<evidence type="ECO:0008006" key="4">
    <source>
        <dbReference type="Google" id="ProtNLM"/>
    </source>
</evidence>
<reference evidence="2 3" key="1">
    <citation type="submission" date="2020-04" db="EMBL/GenBank/DDBJ databases">
        <title>Antimicrobial susceptibility and clonality of vaginal-derived multi-drug resistant Mobiluncus isolates in China.</title>
        <authorList>
            <person name="Zhang X."/>
        </authorList>
    </citation>
    <scope>NUCLEOTIDE SEQUENCE [LARGE SCALE GENOMIC DNA]</scope>
    <source>
        <strain evidence="2 3">7</strain>
    </source>
</reference>
<evidence type="ECO:0000313" key="3">
    <source>
        <dbReference type="Proteomes" id="UP000582487"/>
    </source>
</evidence>
<feature type="transmembrane region" description="Helical" evidence="1">
    <location>
        <begin position="252"/>
        <end position="270"/>
    </location>
</feature>
<dbReference type="AlphaFoldDB" id="A0A848RMG2"/>
<feature type="transmembrane region" description="Helical" evidence="1">
    <location>
        <begin position="138"/>
        <end position="159"/>
    </location>
</feature>
<organism evidence="2 3">
    <name type="scientific">Mobiluncus mulieris</name>
    <dbReference type="NCBI Taxonomy" id="2052"/>
    <lineage>
        <taxon>Bacteria</taxon>
        <taxon>Bacillati</taxon>
        <taxon>Actinomycetota</taxon>
        <taxon>Actinomycetes</taxon>
        <taxon>Actinomycetales</taxon>
        <taxon>Actinomycetaceae</taxon>
        <taxon>Mobiluncus</taxon>
    </lineage>
</organism>
<dbReference type="SUPFAM" id="SSF103481">
    <property type="entry name" value="Multidrug resistance efflux transporter EmrE"/>
    <property type="match status" value="1"/>
</dbReference>
<evidence type="ECO:0000313" key="2">
    <source>
        <dbReference type="EMBL" id="NMW93063.1"/>
    </source>
</evidence>
<feature type="transmembrane region" description="Helical" evidence="1">
    <location>
        <begin position="223"/>
        <end position="240"/>
    </location>
</feature>
<feature type="transmembrane region" description="Helical" evidence="1">
    <location>
        <begin position="308"/>
        <end position="325"/>
    </location>
</feature>
<proteinExistence type="predicted"/>
<dbReference type="Proteomes" id="UP000582487">
    <property type="component" value="Unassembled WGS sequence"/>
</dbReference>
<name>A0A848RMG2_9ACTO</name>
<feature type="transmembrane region" description="Helical" evidence="1">
    <location>
        <begin position="193"/>
        <end position="211"/>
    </location>
</feature>
<evidence type="ECO:0000256" key="1">
    <source>
        <dbReference type="SAM" id="Phobius"/>
    </source>
</evidence>
<feature type="transmembrane region" description="Helical" evidence="1">
    <location>
        <begin position="84"/>
        <end position="101"/>
    </location>
</feature>
<gene>
    <name evidence="2" type="ORF">HHJ74_05040</name>
</gene>
<dbReference type="RefSeq" id="WP_169757421.1">
    <property type="nucleotide sequence ID" value="NZ_JABCUO010000019.1"/>
</dbReference>
<dbReference type="InterPro" id="IPR037185">
    <property type="entry name" value="EmrE-like"/>
</dbReference>
<accession>A0A848RMG2</accession>
<keyword evidence="1" id="KW-0812">Transmembrane</keyword>
<dbReference type="EMBL" id="JABCUV010000004">
    <property type="protein sequence ID" value="NMW93063.1"/>
    <property type="molecule type" value="Genomic_DNA"/>
</dbReference>
<feature type="transmembrane region" description="Helical" evidence="1">
    <location>
        <begin position="113"/>
        <end position="132"/>
    </location>
</feature>
<protein>
    <recommendedName>
        <fullName evidence="4">Inner membrane transporter rhtA</fullName>
    </recommendedName>
</protein>
<comment type="caution">
    <text evidence="2">The sequence shown here is derived from an EMBL/GenBank/DDBJ whole genome shotgun (WGS) entry which is preliminary data.</text>
</comment>